<dbReference type="Proteomes" id="UP000317429">
    <property type="component" value="Chromosome"/>
</dbReference>
<evidence type="ECO:0000313" key="2">
    <source>
        <dbReference type="Proteomes" id="UP000317429"/>
    </source>
</evidence>
<accession>A0A518D5S3</accession>
<keyword evidence="2" id="KW-1185">Reference proteome</keyword>
<name>A0A518D5S3_9BACT</name>
<dbReference type="RefSeq" id="WP_145280393.1">
    <property type="nucleotide sequence ID" value="NZ_CP036291.1"/>
</dbReference>
<dbReference type="AlphaFoldDB" id="A0A518D5S3"/>
<dbReference type="EMBL" id="CP036291">
    <property type="protein sequence ID" value="QDU86821.1"/>
    <property type="molecule type" value="Genomic_DNA"/>
</dbReference>
<gene>
    <name evidence="1" type="ORF">Pla175_01740</name>
</gene>
<dbReference type="KEGG" id="pnd:Pla175_01740"/>
<organism evidence="1 2">
    <name type="scientific">Pirellulimonas nuda</name>
    <dbReference type="NCBI Taxonomy" id="2528009"/>
    <lineage>
        <taxon>Bacteria</taxon>
        <taxon>Pseudomonadati</taxon>
        <taxon>Planctomycetota</taxon>
        <taxon>Planctomycetia</taxon>
        <taxon>Pirellulales</taxon>
        <taxon>Lacipirellulaceae</taxon>
        <taxon>Pirellulimonas</taxon>
    </lineage>
</organism>
<proteinExistence type="predicted"/>
<protein>
    <submittedName>
        <fullName evidence="1">Uncharacterized protein</fullName>
    </submittedName>
</protein>
<dbReference type="OrthoDB" id="289370at2"/>
<reference evidence="1 2" key="1">
    <citation type="submission" date="2019-02" db="EMBL/GenBank/DDBJ databases">
        <title>Deep-cultivation of Planctomycetes and their phenomic and genomic characterization uncovers novel biology.</title>
        <authorList>
            <person name="Wiegand S."/>
            <person name="Jogler M."/>
            <person name="Boedeker C."/>
            <person name="Pinto D."/>
            <person name="Vollmers J."/>
            <person name="Rivas-Marin E."/>
            <person name="Kohn T."/>
            <person name="Peeters S.H."/>
            <person name="Heuer A."/>
            <person name="Rast P."/>
            <person name="Oberbeckmann S."/>
            <person name="Bunk B."/>
            <person name="Jeske O."/>
            <person name="Meyerdierks A."/>
            <person name="Storesund J.E."/>
            <person name="Kallscheuer N."/>
            <person name="Luecker S."/>
            <person name="Lage O.M."/>
            <person name="Pohl T."/>
            <person name="Merkel B.J."/>
            <person name="Hornburger P."/>
            <person name="Mueller R.-W."/>
            <person name="Bruemmer F."/>
            <person name="Labrenz M."/>
            <person name="Spormann A.M."/>
            <person name="Op den Camp H."/>
            <person name="Overmann J."/>
            <person name="Amann R."/>
            <person name="Jetten M.S.M."/>
            <person name="Mascher T."/>
            <person name="Medema M.H."/>
            <person name="Devos D.P."/>
            <person name="Kaster A.-K."/>
            <person name="Ovreas L."/>
            <person name="Rohde M."/>
            <person name="Galperin M.Y."/>
            <person name="Jogler C."/>
        </authorList>
    </citation>
    <scope>NUCLEOTIDE SEQUENCE [LARGE SCALE GENOMIC DNA]</scope>
    <source>
        <strain evidence="1 2">Pla175</strain>
    </source>
</reference>
<evidence type="ECO:0000313" key="1">
    <source>
        <dbReference type="EMBL" id="QDU86821.1"/>
    </source>
</evidence>
<sequence>MASIQGHFDGVAIVLDEPAKLAVGQRVRVVVESPTEASACGDRLGAWKGKFRIIDSGDEVVLDHFQDYLP</sequence>